<organism evidence="3 4">
    <name type="scientific">Nezara viridula</name>
    <name type="common">Southern green stink bug</name>
    <name type="synonym">Cimex viridulus</name>
    <dbReference type="NCBI Taxonomy" id="85310"/>
    <lineage>
        <taxon>Eukaryota</taxon>
        <taxon>Metazoa</taxon>
        <taxon>Ecdysozoa</taxon>
        <taxon>Arthropoda</taxon>
        <taxon>Hexapoda</taxon>
        <taxon>Insecta</taxon>
        <taxon>Pterygota</taxon>
        <taxon>Neoptera</taxon>
        <taxon>Paraneoptera</taxon>
        <taxon>Hemiptera</taxon>
        <taxon>Heteroptera</taxon>
        <taxon>Panheteroptera</taxon>
        <taxon>Pentatomomorpha</taxon>
        <taxon>Pentatomoidea</taxon>
        <taxon>Pentatomidae</taxon>
        <taxon>Pentatominae</taxon>
        <taxon>Nezara</taxon>
    </lineage>
</organism>
<dbReference type="InterPro" id="IPR027986">
    <property type="entry name" value="TCAIM"/>
</dbReference>
<evidence type="ECO:0000313" key="4">
    <source>
        <dbReference type="Proteomes" id="UP001152798"/>
    </source>
</evidence>
<dbReference type="InterPro" id="IPR027989">
    <property type="entry name" value="DUF4461"/>
</dbReference>
<dbReference type="Pfam" id="PF14688">
    <property type="entry name" value="DUF4461"/>
    <property type="match status" value="1"/>
</dbReference>
<dbReference type="Pfam" id="PF14687">
    <property type="entry name" value="DUF4460"/>
    <property type="match status" value="1"/>
</dbReference>
<dbReference type="PANTHER" id="PTHR31596:SF1">
    <property type="entry name" value="T-CELL ACTIVATION INHIBITOR, MITOCHONDRIAL"/>
    <property type="match status" value="1"/>
</dbReference>
<gene>
    <name evidence="3" type="ORF">NEZAVI_LOCUS6038</name>
</gene>
<evidence type="ECO:0008006" key="5">
    <source>
        <dbReference type="Google" id="ProtNLM"/>
    </source>
</evidence>
<dbReference type="InterPro" id="IPR028031">
    <property type="entry name" value="DUF4460"/>
</dbReference>
<evidence type="ECO:0000313" key="3">
    <source>
        <dbReference type="EMBL" id="CAH1395836.1"/>
    </source>
</evidence>
<accession>A0A9P0H5K8</accession>
<name>A0A9P0H5K8_NEZVI</name>
<keyword evidence="4" id="KW-1185">Reference proteome</keyword>
<evidence type="ECO:0000259" key="2">
    <source>
        <dbReference type="Pfam" id="PF14688"/>
    </source>
</evidence>
<reference evidence="3" key="1">
    <citation type="submission" date="2022-01" db="EMBL/GenBank/DDBJ databases">
        <authorList>
            <person name="King R."/>
        </authorList>
    </citation>
    <scope>NUCLEOTIDE SEQUENCE</scope>
</reference>
<proteinExistence type="predicted"/>
<evidence type="ECO:0000259" key="1">
    <source>
        <dbReference type="Pfam" id="PF14687"/>
    </source>
</evidence>
<dbReference type="EMBL" id="OV725079">
    <property type="protein sequence ID" value="CAH1395836.1"/>
    <property type="molecule type" value="Genomic_DNA"/>
</dbReference>
<dbReference type="OrthoDB" id="4238at2759"/>
<feature type="domain" description="DUF4461" evidence="2">
    <location>
        <begin position="180"/>
        <end position="293"/>
    </location>
</feature>
<feature type="domain" description="DUF4460" evidence="1">
    <location>
        <begin position="30"/>
        <end position="130"/>
    </location>
</feature>
<dbReference type="GO" id="GO:0005739">
    <property type="term" value="C:mitochondrion"/>
    <property type="evidence" value="ECO:0007669"/>
    <property type="project" value="TreeGrafter"/>
</dbReference>
<dbReference type="Proteomes" id="UP001152798">
    <property type="component" value="Chromosome 3"/>
</dbReference>
<protein>
    <recommendedName>
        <fullName evidence="5">T-cell activation inhibitor, mitochondrial</fullName>
    </recommendedName>
</protein>
<dbReference type="AlphaFoldDB" id="A0A9P0H5K8"/>
<sequence length="315" mass="36112">MATEFLRCQLRRRLFVVNGNKIYFEKKYIRHLSSGEIATALRPFYFSVHPDLFGKYPSERAINESSLQSLSSYIQSLQQNKYPRPTDLTFYLRPHGTAPTNNGTFKSVKISLGQADIKKTVVSILSSCNLPTTYVDNLTPSKKENINFRQEFRTKAYNYEEQGGNGNGPERNIKKVKTESLSDWLSENADLSKDKLLALKPVREEVVRLQKSLCDKLFLKAILWECGWNISHFRGCLLAFQALAQHHVDAMTVLKGRTLVFGNDTGVSFDGQILLNISEVRNNWLDVLKRIIKLGKRGLLWKDKYSRTIHKECCP</sequence>
<dbReference type="PANTHER" id="PTHR31596">
    <property type="entry name" value="T-CELL ACTIVATION INHIBITOR, MITOCHONDRIAL"/>
    <property type="match status" value="1"/>
</dbReference>